<protein>
    <submittedName>
        <fullName evidence="8">tRNA and rRNA cytosine-C5-methylase (Nucleolar protein NOL1/NOP2)</fullName>
    </submittedName>
</protein>
<keyword evidence="4 5" id="KW-0694">RNA-binding</keyword>
<evidence type="ECO:0000256" key="1">
    <source>
        <dbReference type="ARBA" id="ARBA00022603"/>
    </source>
</evidence>
<evidence type="ECO:0000256" key="6">
    <source>
        <dbReference type="SAM" id="MobiDB-lite"/>
    </source>
</evidence>
<evidence type="ECO:0000313" key="8">
    <source>
        <dbReference type="EMBL" id="KRH93365.1"/>
    </source>
</evidence>
<feature type="active site" description="Nucleophile" evidence="5">
    <location>
        <position position="400"/>
    </location>
</feature>
<accession>A0A0R0LZP5</accession>
<dbReference type="GO" id="GO:0005730">
    <property type="term" value="C:nucleolus"/>
    <property type="evidence" value="ECO:0007669"/>
    <property type="project" value="TreeGrafter"/>
</dbReference>
<keyword evidence="3 5" id="KW-0949">S-adenosyl-L-methionine</keyword>
<dbReference type="AlphaFoldDB" id="A0A0R0LZP5"/>
<dbReference type="PROSITE" id="PS51686">
    <property type="entry name" value="SAM_MT_RSMB_NOP"/>
    <property type="match status" value="1"/>
</dbReference>
<gene>
    <name evidence="8" type="ORF">M153_9970003638</name>
</gene>
<dbReference type="InterPro" id="IPR001678">
    <property type="entry name" value="MeTrfase_RsmB-F_NOP2_dom"/>
</dbReference>
<dbReference type="InterPro" id="IPR023267">
    <property type="entry name" value="RCMT"/>
</dbReference>
<evidence type="ECO:0000256" key="3">
    <source>
        <dbReference type="ARBA" id="ARBA00022691"/>
    </source>
</evidence>
<evidence type="ECO:0000256" key="4">
    <source>
        <dbReference type="ARBA" id="ARBA00022884"/>
    </source>
</evidence>
<keyword evidence="9" id="KW-1185">Reference proteome</keyword>
<comment type="similarity">
    <text evidence="5">Belongs to the class I-like SAM-binding methyltransferase superfamily. RsmB/NOP family.</text>
</comment>
<dbReference type="Gene3D" id="3.30.70.1170">
    <property type="entry name" value="Sun protein, domain 3"/>
    <property type="match status" value="1"/>
</dbReference>
<dbReference type="VEuPathDB" id="MicrosporidiaDB:M153_9970003638"/>
<dbReference type="PANTHER" id="PTHR22807:SF30">
    <property type="entry name" value="28S RRNA (CYTOSINE(4447)-C(5))-METHYLTRANSFERASE-RELATED"/>
    <property type="match status" value="1"/>
</dbReference>
<dbReference type="Pfam" id="PF01189">
    <property type="entry name" value="Methyltr_RsmB-F"/>
    <property type="match status" value="2"/>
</dbReference>
<sequence>KKMTADSTLSPFLSGYLKSFFTEKELTFFIDHSFQKRPITIITNNLKINDNQLIGMLKRKGIIIEKIINNLYIVKEENNLPIGATTEYLNGFYYKMGVSSAYAIFSLKNHILSLFSQNEKHGEAKVTESDVTTHSVNNDDIEAKDTAVKKDSVNNDDIEAKDTVKKNTVVKHDEIKNTAVKHDEGKDTLKKNTAVKHDEANHSSKRQKKAIRKPLNILDMCAAPGGKAILLYQLLNTVNSDCNVSFYCLDNNEKRCRSMAANFIRMDVPATVICDDALVACGQTHLVKNEGSKTVSQNKNTSKDKKSSQNKKSSQDKTTSKDKTTSQDKNSSENRRAYLPKMDIVLLDAPCSGTGTLSKDPQAALLDNPKLHQLIDLQRKLIINGFDNLKSNGLLFYSTCSILMEENEEIVDYLLKQRKSAKLEVIDGIGQIGKKAYRGKQFSNDMIKARRIYPHTHNGDGFFYCLIRKCN</sequence>
<evidence type="ECO:0000313" key="9">
    <source>
        <dbReference type="Proteomes" id="UP000051530"/>
    </source>
</evidence>
<name>A0A0R0LZP5_9MICR</name>
<feature type="region of interest" description="Disordered" evidence="6">
    <location>
        <begin position="180"/>
        <end position="208"/>
    </location>
</feature>
<feature type="binding site" evidence="5">
    <location>
        <position position="276"/>
    </location>
    <ligand>
        <name>S-adenosyl-L-methionine</name>
        <dbReference type="ChEBI" id="CHEBI:59789"/>
    </ligand>
</feature>
<feature type="binding site" evidence="5">
    <location>
        <position position="348"/>
    </location>
    <ligand>
        <name>S-adenosyl-L-methionine</name>
        <dbReference type="ChEBI" id="CHEBI:59789"/>
    </ligand>
</feature>
<keyword evidence="2 5" id="KW-0808">Transferase</keyword>
<dbReference type="OrthoDB" id="427002at2759"/>
<comment type="caution">
    <text evidence="8">The sequence shown here is derived from an EMBL/GenBank/DDBJ whole genome shotgun (WGS) entry which is preliminary data.</text>
</comment>
<dbReference type="GO" id="GO:0000470">
    <property type="term" value="P:maturation of LSU-rRNA"/>
    <property type="evidence" value="ECO:0007669"/>
    <property type="project" value="TreeGrafter"/>
</dbReference>
<dbReference type="InterPro" id="IPR049560">
    <property type="entry name" value="MeTrfase_RsmB-F_NOP2_cat"/>
</dbReference>
<dbReference type="Proteomes" id="UP000051530">
    <property type="component" value="Unassembled WGS sequence"/>
</dbReference>
<proteinExistence type="inferred from homology"/>
<feature type="binding site" evidence="5">
    <location>
        <begin position="221"/>
        <end position="227"/>
    </location>
    <ligand>
        <name>S-adenosyl-L-methionine</name>
        <dbReference type="ChEBI" id="CHEBI:59789"/>
    </ligand>
</feature>
<evidence type="ECO:0000256" key="2">
    <source>
        <dbReference type="ARBA" id="ARBA00022679"/>
    </source>
</evidence>
<reference evidence="8 9" key="1">
    <citation type="submission" date="2015-07" db="EMBL/GenBank/DDBJ databases">
        <title>The genome of Pseudoloma neurophilia, a relevant intracellular parasite of the zebrafish.</title>
        <authorList>
            <person name="Ndikumana S."/>
            <person name="Pelin A."/>
            <person name="Sanders J."/>
            <person name="Corradi N."/>
        </authorList>
    </citation>
    <scope>NUCLEOTIDE SEQUENCE [LARGE SCALE GENOMIC DNA]</scope>
    <source>
        <strain evidence="8 9">MK1</strain>
    </source>
</reference>
<dbReference type="SUPFAM" id="SSF53335">
    <property type="entry name" value="S-adenosyl-L-methionine-dependent methyltransferases"/>
    <property type="match status" value="1"/>
</dbReference>
<dbReference type="GO" id="GO:0009383">
    <property type="term" value="F:rRNA (cytosine-C5-)-methyltransferase activity"/>
    <property type="evidence" value="ECO:0007669"/>
    <property type="project" value="TreeGrafter"/>
</dbReference>
<feature type="domain" description="SAM-dependent MTase RsmB/NOP-type" evidence="7">
    <location>
        <begin position="107"/>
        <end position="470"/>
    </location>
</feature>
<dbReference type="PANTHER" id="PTHR22807">
    <property type="entry name" value="NOP2 YEAST -RELATED NOL1/NOP2/FMU SUN DOMAIN-CONTAINING"/>
    <property type="match status" value="1"/>
</dbReference>
<dbReference type="PRINTS" id="PR02008">
    <property type="entry name" value="RCMTFAMILY"/>
</dbReference>
<dbReference type="InterPro" id="IPR029063">
    <property type="entry name" value="SAM-dependent_MTases_sf"/>
</dbReference>
<keyword evidence="1 5" id="KW-0489">Methyltransferase</keyword>
<organism evidence="8 9">
    <name type="scientific">Pseudoloma neurophilia</name>
    <dbReference type="NCBI Taxonomy" id="146866"/>
    <lineage>
        <taxon>Eukaryota</taxon>
        <taxon>Fungi</taxon>
        <taxon>Fungi incertae sedis</taxon>
        <taxon>Microsporidia</taxon>
        <taxon>Pseudoloma</taxon>
    </lineage>
</organism>
<dbReference type="Gene3D" id="3.40.50.150">
    <property type="entry name" value="Vaccinia Virus protein VP39"/>
    <property type="match status" value="1"/>
</dbReference>
<feature type="region of interest" description="Disordered" evidence="6">
    <location>
        <begin position="291"/>
        <end position="334"/>
    </location>
</feature>
<evidence type="ECO:0000259" key="7">
    <source>
        <dbReference type="PROSITE" id="PS51686"/>
    </source>
</evidence>
<feature type="non-terminal residue" evidence="8">
    <location>
        <position position="1"/>
    </location>
</feature>
<feature type="binding site" evidence="5">
    <location>
        <position position="250"/>
    </location>
    <ligand>
        <name>S-adenosyl-L-methionine</name>
        <dbReference type="ChEBI" id="CHEBI:59789"/>
    </ligand>
</feature>
<evidence type="ECO:0000256" key="5">
    <source>
        <dbReference type="PROSITE-ProRule" id="PRU01023"/>
    </source>
</evidence>
<feature type="compositionally biased region" description="Basic and acidic residues" evidence="6">
    <location>
        <begin position="301"/>
        <end position="334"/>
    </location>
</feature>
<dbReference type="GO" id="GO:0003723">
    <property type="term" value="F:RNA binding"/>
    <property type="evidence" value="ECO:0007669"/>
    <property type="project" value="UniProtKB-UniRule"/>
</dbReference>
<dbReference type="GO" id="GO:0070475">
    <property type="term" value="P:rRNA base methylation"/>
    <property type="evidence" value="ECO:0007669"/>
    <property type="project" value="TreeGrafter"/>
</dbReference>
<dbReference type="EMBL" id="LGUB01000367">
    <property type="protein sequence ID" value="KRH93365.1"/>
    <property type="molecule type" value="Genomic_DNA"/>
</dbReference>
<feature type="compositionally biased region" description="Basic and acidic residues" evidence="6">
    <location>
        <begin position="180"/>
        <end position="202"/>
    </location>
</feature>